<evidence type="ECO:0000256" key="4">
    <source>
        <dbReference type="SAM" id="MobiDB-lite"/>
    </source>
</evidence>
<dbReference type="SUPFAM" id="SSF53335">
    <property type="entry name" value="S-adenosyl-L-methionine-dependent methyltransferases"/>
    <property type="match status" value="1"/>
</dbReference>
<dbReference type="PANTHER" id="PTHR43464:SF19">
    <property type="entry name" value="UBIQUINONE BIOSYNTHESIS O-METHYLTRANSFERASE, MITOCHONDRIAL"/>
    <property type="match status" value="1"/>
</dbReference>
<keyword evidence="7" id="KW-1185">Reference proteome</keyword>
<keyword evidence="3" id="KW-0949">S-adenosyl-L-methionine</keyword>
<gene>
    <name evidence="6" type="ORF">KU306_10400</name>
</gene>
<evidence type="ECO:0000259" key="5">
    <source>
        <dbReference type="Pfam" id="PF13649"/>
    </source>
</evidence>
<name>A0ABY5RCN2_HALLR</name>
<dbReference type="InterPro" id="IPR041698">
    <property type="entry name" value="Methyltransf_25"/>
</dbReference>
<dbReference type="PROSITE" id="PS51585">
    <property type="entry name" value="SAM_MT_TPMT"/>
    <property type="match status" value="1"/>
</dbReference>
<dbReference type="PANTHER" id="PTHR43464">
    <property type="entry name" value="METHYLTRANSFERASE"/>
    <property type="match status" value="1"/>
</dbReference>
<evidence type="ECO:0000256" key="2">
    <source>
        <dbReference type="ARBA" id="ARBA00022679"/>
    </source>
</evidence>
<protein>
    <submittedName>
        <fullName evidence="6">Class I SAM-dependent methyltransferase</fullName>
    </submittedName>
</protein>
<accession>A0ABY5RCN2</accession>
<dbReference type="InterPro" id="IPR029063">
    <property type="entry name" value="SAM-dependent_MTases_sf"/>
</dbReference>
<dbReference type="Proteomes" id="UP001058330">
    <property type="component" value="Chromosome"/>
</dbReference>
<evidence type="ECO:0000313" key="6">
    <source>
        <dbReference type="EMBL" id="UVE49335.1"/>
    </source>
</evidence>
<sequence length="204" mass="21903">MSDQSESETADPAAWWNEVYESEPAPPWDIDEPQPAFVEAARKTGLSGRVLDVGCGTGAHALWAAAAGHTAVGIDFSSEAIEHAREKAERRGLDATFRVADALDLPDDIGTFDTVLDSGLFHAFESDERERYADELAGIVPVGGRVFLVGFGDDAPEDGGPNPITPDDVSSAFATEWTVSKTRDVTFETLDTTFPGLFALVERV</sequence>
<keyword evidence="2" id="KW-0808">Transferase</keyword>
<proteinExistence type="predicted"/>
<reference evidence="6" key="1">
    <citation type="submission" date="2021-07" db="EMBL/GenBank/DDBJ databases">
        <title>Studies on halocins as antimicrobial molecules from haloarchaea.</title>
        <authorList>
            <person name="Kumar S."/>
            <person name="Khare S.K."/>
        </authorList>
    </citation>
    <scope>NUCLEOTIDE SEQUENCE</scope>
    <source>
        <strain evidence="6">NCIM 5678</strain>
    </source>
</reference>
<organism evidence="6 7">
    <name type="scientific">Haloferax larsenii</name>
    <dbReference type="NCBI Taxonomy" id="302484"/>
    <lineage>
        <taxon>Archaea</taxon>
        <taxon>Methanobacteriati</taxon>
        <taxon>Methanobacteriota</taxon>
        <taxon>Stenosarchaea group</taxon>
        <taxon>Halobacteria</taxon>
        <taxon>Halobacteriales</taxon>
        <taxon>Haloferacaceae</taxon>
        <taxon>Haloferax</taxon>
    </lineage>
</organism>
<evidence type="ECO:0000313" key="7">
    <source>
        <dbReference type="Proteomes" id="UP001058330"/>
    </source>
</evidence>
<dbReference type="EMBL" id="CP078063">
    <property type="protein sequence ID" value="UVE49335.1"/>
    <property type="molecule type" value="Genomic_DNA"/>
</dbReference>
<feature type="domain" description="Methyltransferase" evidence="5">
    <location>
        <begin position="50"/>
        <end position="144"/>
    </location>
</feature>
<dbReference type="CDD" id="cd02440">
    <property type="entry name" value="AdoMet_MTases"/>
    <property type="match status" value="1"/>
</dbReference>
<dbReference type="InterPro" id="IPR008854">
    <property type="entry name" value="TPMT"/>
</dbReference>
<dbReference type="Pfam" id="PF13649">
    <property type="entry name" value="Methyltransf_25"/>
    <property type="match status" value="1"/>
</dbReference>
<feature type="region of interest" description="Disordered" evidence="4">
    <location>
        <begin position="1"/>
        <end position="26"/>
    </location>
</feature>
<dbReference type="Gene3D" id="3.40.50.150">
    <property type="entry name" value="Vaccinia Virus protein VP39"/>
    <property type="match status" value="1"/>
</dbReference>
<keyword evidence="1 6" id="KW-0489">Methyltransferase</keyword>
<evidence type="ECO:0000256" key="3">
    <source>
        <dbReference type="ARBA" id="ARBA00022691"/>
    </source>
</evidence>
<dbReference type="RefSeq" id="WP_258301900.1">
    <property type="nucleotide sequence ID" value="NZ_CP078063.1"/>
</dbReference>
<evidence type="ECO:0000256" key="1">
    <source>
        <dbReference type="ARBA" id="ARBA00022603"/>
    </source>
</evidence>
<dbReference type="GO" id="GO:0008168">
    <property type="term" value="F:methyltransferase activity"/>
    <property type="evidence" value="ECO:0007669"/>
    <property type="project" value="UniProtKB-KW"/>
</dbReference>
<dbReference type="GeneID" id="74529315"/>
<dbReference type="GO" id="GO:0032259">
    <property type="term" value="P:methylation"/>
    <property type="evidence" value="ECO:0007669"/>
    <property type="project" value="UniProtKB-KW"/>
</dbReference>